<reference evidence="6" key="1">
    <citation type="submission" date="2018-05" db="EMBL/GenBank/DDBJ databases">
        <title>Azospirillum thermophila sp. nov., a novel isolated from hot spring.</title>
        <authorList>
            <person name="Zhao Z."/>
        </authorList>
    </citation>
    <scope>NUCLEOTIDE SEQUENCE [LARGE SCALE GENOMIC DNA]</scope>
    <source>
        <strain evidence="6">CFH 70021</strain>
    </source>
</reference>
<dbReference type="PROSITE" id="PS51898">
    <property type="entry name" value="TYR_RECOMBINASE"/>
    <property type="match status" value="1"/>
</dbReference>
<keyword evidence="1" id="KW-0229">DNA integration</keyword>
<dbReference type="EMBL" id="CP029352">
    <property type="protein sequence ID" value="AWK85014.1"/>
    <property type="molecule type" value="Genomic_DNA"/>
</dbReference>
<organism evidence="5 6">
    <name type="scientific">Azospirillum thermophilum</name>
    <dbReference type="NCBI Taxonomy" id="2202148"/>
    <lineage>
        <taxon>Bacteria</taxon>
        <taxon>Pseudomonadati</taxon>
        <taxon>Pseudomonadota</taxon>
        <taxon>Alphaproteobacteria</taxon>
        <taxon>Rhodospirillales</taxon>
        <taxon>Azospirillaceae</taxon>
        <taxon>Azospirillum</taxon>
    </lineage>
</organism>
<dbReference type="SUPFAM" id="SSF56349">
    <property type="entry name" value="DNA breaking-rejoining enzymes"/>
    <property type="match status" value="1"/>
</dbReference>
<feature type="compositionally biased region" description="Basic and acidic residues" evidence="3">
    <location>
        <begin position="144"/>
        <end position="159"/>
    </location>
</feature>
<evidence type="ECO:0000256" key="2">
    <source>
        <dbReference type="ARBA" id="ARBA00023172"/>
    </source>
</evidence>
<dbReference type="Gene3D" id="1.10.443.10">
    <property type="entry name" value="Intergrase catalytic core"/>
    <property type="match status" value="1"/>
</dbReference>
<dbReference type="InterPro" id="IPR011010">
    <property type="entry name" value="DNA_brk_join_enz"/>
</dbReference>
<feature type="domain" description="Tyr recombinase" evidence="4">
    <location>
        <begin position="220"/>
        <end position="392"/>
    </location>
</feature>
<feature type="region of interest" description="Disordered" evidence="3">
    <location>
        <begin position="131"/>
        <end position="180"/>
    </location>
</feature>
<keyword evidence="2" id="KW-0233">DNA recombination</keyword>
<dbReference type="Pfam" id="PF00589">
    <property type="entry name" value="Phage_integrase"/>
    <property type="match status" value="1"/>
</dbReference>
<evidence type="ECO:0000313" key="5">
    <source>
        <dbReference type="EMBL" id="AWK85014.1"/>
    </source>
</evidence>
<evidence type="ECO:0000259" key="4">
    <source>
        <dbReference type="PROSITE" id="PS51898"/>
    </source>
</evidence>
<evidence type="ECO:0000256" key="3">
    <source>
        <dbReference type="SAM" id="MobiDB-lite"/>
    </source>
</evidence>
<proteinExistence type="predicted"/>
<dbReference type="CDD" id="cd00796">
    <property type="entry name" value="INT_Rci_Hp1_C"/>
    <property type="match status" value="1"/>
</dbReference>
<dbReference type="PANTHER" id="PTHR30349:SF94">
    <property type="entry name" value="INTEGRASE_RECOMBINASE HI_1414-RELATED"/>
    <property type="match status" value="1"/>
</dbReference>
<dbReference type="KEGG" id="azz:DEW08_01405"/>
<sequence>MAHRAVGGSMATIREKGPAQWHVQVRRKGWPTQTKTFTTKKDAEAWARAVEGQMDRGHYVDRSPAEKTTLREVVERYLVEVTDKRPGVASRIAERKRLERFLREEADLCAHALAHLTPDHFEAYRDRRLTQTASRGQQGGRGQYRPEEPRGPKLRKDGQPRANAAKPKAPPKPPGTIQPGTVKRELTILKRVIDHSKRRLGLAINPVNAEDVKRPVVSDERDVRLSHEEFERLLDACHESRNPWLAALVELAFETGARRGSLLRLRWDDVDLRERSALLRAVKNSRSPHERLDQAVGLSPRAVEILEGLARSLDGRVFPTTVDALKNAFNRARARAGLEHFNLHDTRHERASSLIEAGWSDSAVMAQTGHRDPKSLKRYVNLRKGHLADALAALPPRQKRQRNP</sequence>
<dbReference type="InterPro" id="IPR050090">
    <property type="entry name" value="Tyrosine_recombinase_XerCD"/>
</dbReference>
<gene>
    <name evidence="5" type="ORF">DEW08_01405</name>
</gene>
<dbReference type="GO" id="GO:0006310">
    <property type="term" value="P:DNA recombination"/>
    <property type="evidence" value="ECO:0007669"/>
    <property type="project" value="UniProtKB-KW"/>
</dbReference>
<evidence type="ECO:0000313" key="6">
    <source>
        <dbReference type="Proteomes" id="UP000245629"/>
    </source>
</evidence>
<dbReference type="InterPro" id="IPR013762">
    <property type="entry name" value="Integrase-like_cat_sf"/>
</dbReference>
<dbReference type="OrthoDB" id="9814722at2"/>
<evidence type="ECO:0000256" key="1">
    <source>
        <dbReference type="ARBA" id="ARBA00022908"/>
    </source>
</evidence>
<dbReference type="Proteomes" id="UP000245629">
    <property type="component" value="Chromosome 1"/>
</dbReference>
<keyword evidence="6" id="KW-1185">Reference proteome</keyword>
<dbReference type="AlphaFoldDB" id="A0A2S2CKJ0"/>
<accession>A0A2S2CKJ0</accession>
<protein>
    <recommendedName>
        <fullName evidence="4">Tyr recombinase domain-containing protein</fullName>
    </recommendedName>
</protein>
<dbReference type="PANTHER" id="PTHR30349">
    <property type="entry name" value="PHAGE INTEGRASE-RELATED"/>
    <property type="match status" value="1"/>
</dbReference>
<name>A0A2S2CKJ0_9PROT</name>
<dbReference type="GO" id="GO:0003677">
    <property type="term" value="F:DNA binding"/>
    <property type="evidence" value="ECO:0007669"/>
    <property type="project" value="InterPro"/>
</dbReference>
<dbReference type="InterPro" id="IPR002104">
    <property type="entry name" value="Integrase_catalytic"/>
</dbReference>
<dbReference type="GO" id="GO:0015074">
    <property type="term" value="P:DNA integration"/>
    <property type="evidence" value="ECO:0007669"/>
    <property type="project" value="UniProtKB-KW"/>
</dbReference>